<proteinExistence type="predicted"/>
<organism evidence="1 2">
    <name type="scientific">Sphaerodactylus townsendi</name>
    <dbReference type="NCBI Taxonomy" id="933632"/>
    <lineage>
        <taxon>Eukaryota</taxon>
        <taxon>Metazoa</taxon>
        <taxon>Chordata</taxon>
        <taxon>Craniata</taxon>
        <taxon>Vertebrata</taxon>
        <taxon>Euteleostomi</taxon>
        <taxon>Lepidosauria</taxon>
        <taxon>Squamata</taxon>
        <taxon>Bifurcata</taxon>
        <taxon>Gekkota</taxon>
        <taxon>Sphaerodactylidae</taxon>
        <taxon>Sphaerodactylus</taxon>
    </lineage>
</organism>
<evidence type="ECO:0000313" key="2">
    <source>
        <dbReference type="Proteomes" id="UP000827872"/>
    </source>
</evidence>
<sequence>MPSGADARASAAGSGPGFGPWGGLLQPYAPAGAALGGRCWGALQAGGGGAWAAPCRLCLAEQLRERSRLAGPAAAAAAAAGALLPLRRPMMCLESDGAAGGGPPGCGGRFRVPAAGDDEEEDDGGGGGGGGGGGDRGCCGRGGEVQTLSGAVRAPKAAPAAAPSLGRARVAAAGILSVGNVLNYLDRYTVAGIGIGGLGKWGSVVLVQNTESDWCVCTSQIVGRVQWKRERAGEGLAEIWLFQG</sequence>
<accession>A0ACB8ECU6</accession>
<evidence type="ECO:0000313" key="1">
    <source>
        <dbReference type="EMBL" id="KAH7990364.1"/>
    </source>
</evidence>
<comment type="caution">
    <text evidence="1">The sequence shown here is derived from an EMBL/GenBank/DDBJ whole genome shotgun (WGS) entry which is preliminary data.</text>
</comment>
<reference evidence="1" key="1">
    <citation type="submission" date="2021-08" db="EMBL/GenBank/DDBJ databases">
        <title>The first chromosome-level gecko genome reveals the dynamic sex chromosomes of Neotropical dwarf geckos (Sphaerodactylidae: Sphaerodactylus).</title>
        <authorList>
            <person name="Pinto B.J."/>
            <person name="Keating S.E."/>
            <person name="Gamble T."/>
        </authorList>
    </citation>
    <scope>NUCLEOTIDE SEQUENCE</scope>
    <source>
        <strain evidence="1">TG3544</strain>
    </source>
</reference>
<name>A0ACB8ECU6_9SAUR</name>
<protein>
    <submittedName>
        <fullName evidence="1">Uncharacterized protein</fullName>
    </submittedName>
</protein>
<dbReference type="EMBL" id="CM037629">
    <property type="protein sequence ID" value="KAH7990364.1"/>
    <property type="molecule type" value="Genomic_DNA"/>
</dbReference>
<dbReference type="Proteomes" id="UP000827872">
    <property type="component" value="Linkage Group LG16"/>
</dbReference>
<keyword evidence="2" id="KW-1185">Reference proteome</keyword>
<gene>
    <name evidence="1" type="ORF">K3G42_006275</name>
</gene>